<proteinExistence type="predicted"/>
<protein>
    <submittedName>
        <fullName evidence="2">Uncharacterized protein</fullName>
    </submittedName>
</protein>
<dbReference type="EMBL" id="KZ995333">
    <property type="protein sequence ID" value="RKO90884.1"/>
    <property type="molecule type" value="Genomic_DNA"/>
</dbReference>
<evidence type="ECO:0000313" key="3">
    <source>
        <dbReference type="Proteomes" id="UP000269721"/>
    </source>
</evidence>
<keyword evidence="3" id="KW-1185">Reference proteome</keyword>
<reference evidence="3" key="1">
    <citation type="journal article" date="2018" name="Nat. Microbiol.">
        <title>Leveraging single-cell genomics to expand the fungal tree of life.</title>
        <authorList>
            <person name="Ahrendt S.R."/>
            <person name="Quandt C.A."/>
            <person name="Ciobanu D."/>
            <person name="Clum A."/>
            <person name="Salamov A."/>
            <person name="Andreopoulos B."/>
            <person name="Cheng J.F."/>
            <person name="Woyke T."/>
            <person name="Pelin A."/>
            <person name="Henrissat B."/>
            <person name="Reynolds N.K."/>
            <person name="Benny G.L."/>
            <person name="Smith M.E."/>
            <person name="James T.Y."/>
            <person name="Grigoriev I.V."/>
        </authorList>
    </citation>
    <scope>NUCLEOTIDE SEQUENCE [LARGE SCALE GENOMIC DNA]</scope>
</reference>
<dbReference type="AlphaFoldDB" id="A0A4P9WE70"/>
<accession>A0A4P9WE70</accession>
<evidence type="ECO:0000313" key="2">
    <source>
        <dbReference type="EMBL" id="RKO90884.1"/>
    </source>
</evidence>
<evidence type="ECO:0000256" key="1">
    <source>
        <dbReference type="SAM" id="MobiDB-lite"/>
    </source>
</evidence>
<name>A0A4P9WE70_9FUNG</name>
<feature type="region of interest" description="Disordered" evidence="1">
    <location>
        <begin position="210"/>
        <end position="238"/>
    </location>
</feature>
<organism evidence="2 3">
    <name type="scientific">Blyttiomyces helicus</name>
    <dbReference type="NCBI Taxonomy" id="388810"/>
    <lineage>
        <taxon>Eukaryota</taxon>
        <taxon>Fungi</taxon>
        <taxon>Fungi incertae sedis</taxon>
        <taxon>Chytridiomycota</taxon>
        <taxon>Chytridiomycota incertae sedis</taxon>
        <taxon>Chytridiomycetes</taxon>
        <taxon>Chytridiomycetes incertae sedis</taxon>
        <taxon>Blyttiomyces</taxon>
    </lineage>
</organism>
<dbReference type="Proteomes" id="UP000269721">
    <property type="component" value="Unassembled WGS sequence"/>
</dbReference>
<feature type="compositionally biased region" description="Acidic residues" evidence="1">
    <location>
        <begin position="212"/>
        <end position="228"/>
    </location>
</feature>
<gene>
    <name evidence="2" type="ORF">BDK51DRAFT_34045</name>
</gene>
<sequence length="317" mass="34236">MAPIHTWNNPVAPLSAWLDPVTAGHMDRASALLARVDRVPTLVARPDPAYTAAPGPPVDPLDKLAAGGVLSCALAKPELPQRGQRLCRLVNVNETLAMKTPPTPLVDAAIDFPEWPNLSKDELRKLGERIGFTCGSSLKSTTAAGVRRDAVRAAHVREARHEEDVPAPSLSYSLPPTFHGYLAHPAPALSKATMRLTADFGADNVPLPSFLDVDDGGEGSDLDDDDYEAVDKEDSLTLSPPSPTFHDYQLAPLLSPSDLPTTSFGEEYVRLPWAFPQSCESSWWIDRLSPGLRGMRWMSSPYLFCPSSSASASPVFS</sequence>